<feature type="compositionally biased region" description="Basic residues" evidence="1">
    <location>
        <begin position="80"/>
        <end position="94"/>
    </location>
</feature>
<evidence type="ECO:0000256" key="1">
    <source>
        <dbReference type="SAM" id="MobiDB-lite"/>
    </source>
</evidence>
<name>A0AAE0TKK5_9BIVA</name>
<dbReference type="AlphaFoldDB" id="A0AAE0TKK5"/>
<reference evidence="2" key="3">
    <citation type="submission" date="2023-05" db="EMBL/GenBank/DDBJ databases">
        <authorList>
            <person name="Smith C.H."/>
        </authorList>
    </citation>
    <scope>NUCLEOTIDE SEQUENCE</scope>
    <source>
        <strain evidence="2">CHS0354</strain>
        <tissue evidence="2">Mantle</tissue>
    </source>
</reference>
<evidence type="ECO:0000313" key="3">
    <source>
        <dbReference type="Proteomes" id="UP001195483"/>
    </source>
</evidence>
<accession>A0AAE0TKK5</accession>
<sequence>MRLLTIPDWNAVPLRRRCLAPKQGLLFPDSWLDQRPYMTLNTSWMYSLLPDERSNNQIPYLFRSPPHPTHQITCSSTAHTHQRPKYNPKRRAPHRDRSPQHIRLPTAKASNNQTPKDSDPGPSGTKAKTTATKKREHKKNSGEDTNDSPF</sequence>
<reference evidence="2" key="1">
    <citation type="journal article" date="2021" name="Genome Biol. Evol.">
        <title>A High-Quality Reference Genome for a Parasitic Bivalve with Doubly Uniparental Inheritance (Bivalvia: Unionida).</title>
        <authorList>
            <person name="Smith C.H."/>
        </authorList>
    </citation>
    <scope>NUCLEOTIDE SEQUENCE</scope>
    <source>
        <strain evidence="2">CHS0354</strain>
    </source>
</reference>
<proteinExistence type="predicted"/>
<feature type="compositionally biased region" description="Polar residues" evidence="1">
    <location>
        <begin position="70"/>
        <end position="79"/>
    </location>
</feature>
<feature type="region of interest" description="Disordered" evidence="1">
    <location>
        <begin position="59"/>
        <end position="150"/>
    </location>
</feature>
<dbReference type="Proteomes" id="UP001195483">
    <property type="component" value="Unassembled WGS sequence"/>
</dbReference>
<dbReference type="EMBL" id="JAEAOA010002016">
    <property type="protein sequence ID" value="KAK3611689.1"/>
    <property type="molecule type" value="Genomic_DNA"/>
</dbReference>
<keyword evidence="3" id="KW-1185">Reference proteome</keyword>
<evidence type="ECO:0000313" key="2">
    <source>
        <dbReference type="EMBL" id="KAK3611689.1"/>
    </source>
</evidence>
<comment type="caution">
    <text evidence="2">The sequence shown here is derived from an EMBL/GenBank/DDBJ whole genome shotgun (WGS) entry which is preliminary data.</text>
</comment>
<protein>
    <submittedName>
        <fullName evidence="2">Uncharacterized protein</fullName>
    </submittedName>
</protein>
<reference evidence="2" key="2">
    <citation type="journal article" date="2021" name="Genome Biol. Evol.">
        <title>Developing a high-quality reference genome for a parasitic bivalve with doubly uniparental inheritance (Bivalvia: Unionida).</title>
        <authorList>
            <person name="Smith C.H."/>
        </authorList>
    </citation>
    <scope>NUCLEOTIDE SEQUENCE</scope>
    <source>
        <strain evidence="2">CHS0354</strain>
        <tissue evidence="2">Mantle</tissue>
    </source>
</reference>
<gene>
    <name evidence="2" type="ORF">CHS0354_034354</name>
</gene>
<organism evidence="2 3">
    <name type="scientific">Potamilus streckersoni</name>
    <dbReference type="NCBI Taxonomy" id="2493646"/>
    <lineage>
        <taxon>Eukaryota</taxon>
        <taxon>Metazoa</taxon>
        <taxon>Spiralia</taxon>
        <taxon>Lophotrochozoa</taxon>
        <taxon>Mollusca</taxon>
        <taxon>Bivalvia</taxon>
        <taxon>Autobranchia</taxon>
        <taxon>Heteroconchia</taxon>
        <taxon>Palaeoheterodonta</taxon>
        <taxon>Unionida</taxon>
        <taxon>Unionoidea</taxon>
        <taxon>Unionidae</taxon>
        <taxon>Ambleminae</taxon>
        <taxon>Lampsilini</taxon>
        <taxon>Potamilus</taxon>
    </lineage>
</organism>